<evidence type="ECO:0000313" key="2">
    <source>
        <dbReference type="EMBL" id="OWK99032.1"/>
    </source>
</evidence>
<reference evidence="2 3" key="1">
    <citation type="submission" date="2017-05" db="EMBL/GenBank/DDBJ databases">
        <title>Genome of Chryseobacterium haifense.</title>
        <authorList>
            <person name="Newman J.D."/>
        </authorList>
    </citation>
    <scope>NUCLEOTIDE SEQUENCE [LARGE SCALE GENOMIC DNA]</scope>
    <source>
        <strain evidence="2 3">DSM 19056</strain>
    </source>
</reference>
<evidence type="ECO:0000256" key="1">
    <source>
        <dbReference type="SAM" id="Phobius"/>
    </source>
</evidence>
<accession>A0A246BBH1</accession>
<dbReference type="AlphaFoldDB" id="A0A246BBH1"/>
<keyword evidence="1" id="KW-1133">Transmembrane helix</keyword>
<comment type="caution">
    <text evidence="2">The sequence shown here is derived from an EMBL/GenBank/DDBJ whole genome shotgun (WGS) entry which is preliminary data.</text>
</comment>
<protein>
    <submittedName>
        <fullName evidence="2">Uncharacterized protein</fullName>
    </submittedName>
</protein>
<keyword evidence="1" id="KW-0812">Transmembrane</keyword>
<name>A0A246BBH1_9FLAO</name>
<keyword evidence="1" id="KW-0472">Membrane</keyword>
<organism evidence="2 3">
    <name type="scientific">Kaistella haifensis DSM 19056</name>
    <dbReference type="NCBI Taxonomy" id="1450526"/>
    <lineage>
        <taxon>Bacteria</taxon>
        <taxon>Pseudomonadati</taxon>
        <taxon>Bacteroidota</taxon>
        <taxon>Flavobacteriia</taxon>
        <taxon>Flavobacteriales</taxon>
        <taxon>Weeksellaceae</taxon>
        <taxon>Chryseobacterium group</taxon>
        <taxon>Kaistella</taxon>
    </lineage>
</organism>
<feature type="transmembrane region" description="Helical" evidence="1">
    <location>
        <begin position="96"/>
        <end position="122"/>
    </location>
</feature>
<feature type="transmembrane region" description="Helical" evidence="1">
    <location>
        <begin position="9"/>
        <end position="27"/>
    </location>
</feature>
<sequence>MIGRFVKNYSTALIIFISAHSNFIQLYRDFFEVGDFEIIRITIIIILGTIAGMLWSFIFAVLLWLSVPIYEYFKNGFAEPFYVNDKKHLFQDKIPLLIFFIIVFIFNIITFIVADVTLLSMIGENFDLIDYDSEPMPL</sequence>
<keyword evidence="3" id="KW-1185">Reference proteome</keyword>
<feature type="transmembrane region" description="Helical" evidence="1">
    <location>
        <begin position="39"/>
        <end position="65"/>
    </location>
</feature>
<evidence type="ECO:0000313" key="3">
    <source>
        <dbReference type="Proteomes" id="UP000197587"/>
    </source>
</evidence>
<dbReference type="RefSeq" id="WP_088263535.1">
    <property type="nucleotide sequence ID" value="NZ_JASZ02000003.1"/>
</dbReference>
<proteinExistence type="predicted"/>
<gene>
    <name evidence="2" type="ORF">AP75_02620</name>
</gene>
<dbReference type="Proteomes" id="UP000197587">
    <property type="component" value="Unassembled WGS sequence"/>
</dbReference>
<dbReference type="EMBL" id="JASZ02000003">
    <property type="protein sequence ID" value="OWK99032.1"/>
    <property type="molecule type" value="Genomic_DNA"/>
</dbReference>